<keyword evidence="2" id="KW-1185">Reference proteome</keyword>
<dbReference type="AlphaFoldDB" id="A0AAW0QAV1"/>
<dbReference type="InterPro" id="IPR036400">
    <property type="entry name" value="Cyt_B5-like_heme/steroid_sf"/>
</dbReference>
<dbReference type="EMBL" id="JAQQWP010000010">
    <property type="protein sequence ID" value="KAK8096471.1"/>
    <property type="molecule type" value="Genomic_DNA"/>
</dbReference>
<comment type="caution">
    <text evidence="1">The sequence shown here is derived from an EMBL/GenBank/DDBJ whole genome shotgun (WGS) entry which is preliminary data.</text>
</comment>
<reference evidence="1 2" key="1">
    <citation type="submission" date="2023-01" db="EMBL/GenBank/DDBJ databases">
        <title>Analysis of 21 Apiospora genomes using comparative genomics revels a genus with tremendous synthesis potential of carbohydrate active enzymes and secondary metabolites.</title>
        <authorList>
            <person name="Sorensen T."/>
        </authorList>
    </citation>
    <scope>NUCLEOTIDE SEQUENCE [LARGE SCALE GENOMIC DNA]</scope>
    <source>
        <strain evidence="1 2">CBS 117206</strain>
    </source>
</reference>
<evidence type="ECO:0000313" key="1">
    <source>
        <dbReference type="EMBL" id="KAK8096471.1"/>
    </source>
</evidence>
<dbReference type="SUPFAM" id="SSF55856">
    <property type="entry name" value="Cytochrome b5-like heme/steroid binding domain"/>
    <property type="match status" value="1"/>
</dbReference>
<accession>A0AAW0QAV1</accession>
<proteinExistence type="predicted"/>
<name>A0AAW0QAV1_9PEZI</name>
<protein>
    <submittedName>
        <fullName evidence="1">Uncharacterized protein</fullName>
    </submittedName>
</protein>
<organism evidence="1 2">
    <name type="scientific">Apiospora kogelbergensis</name>
    <dbReference type="NCBI Taxonomy" id="1337665"/>
    <lineage>
        <taxon>Eukaryota</taxon>
        <taxon>Fungi</taxon>
        <taxon>Dikarya</taxon>
        <taxon>Ascomycota</taxon>
        <taxon>Pezizomycotina</taxon>
        <taxon>Sordariomycetes</taxon>
        <taxon>Xylariomycetidae</taxon>
        <taxon>Amphisphaeriales</taxon>
        <taxon>Apiosporaceae</taxon>
        <taxon>Apiospora</taxon>
    </lineage>
</organism>
<evidence type="ECO:0000313" key="2">
    <source>
        <dbReference type="Proteomes" id="UP001392437"/>
    </source>
</evidence>
<sequence>MGGLPFHGGHSARYDHAANFRKFQDGVFRIDEPRWFNFLQKDRWLAPEVRPRPNETREHIREWTVANPRIWAEVRILMEWIYRVFDILIQERDPWLDTVLFGDFVRLDGTVIEPHEEEPDRCALRPRPISQIPNATEYQVQARQRLEYLHRFTQLSFMDEWDHEVLRTSPAGICIFVSDPARAGDAGYVLTPITMAMVDQFRDLCQGAPPELTPAEASLARYHAVITYIRDDRLAEAGMSLERHLLGGTEMNGRAWLRAAVPGEATRWKFAVAAVSDEEMFDAFRNYGQADRDALDQKDTSYLDALGGTELAWHAPAFFAALQFTDQYWDDVVGKKGRNALKPPAVCYATREQRLEEIRWYDVIESERAHAADELRAPVTRVREELRNRRRAMKEIRPWHEAEAGPWDRSVWGWTLMRRHIQGFRAYHARRDFAKCVSILRVAINMILVVKTYDEPEKNIGAHLALTCEVYLKLCYLMAASLPCKTVGKGERIRTSRSYYRMENGKSVRTGMERVVTQASQAIEMPNIRDTTPIGPMDYLVEVKNGLFGTPGGFLTGPGKAASRAPREWTNALMDTYRDLLRQREKPGMNPRDDWAEFNFDIPPYSRDAAWHVLQATPADLTAGKISLIEIPTPHDVRRTSAQDPGFQVREQWPTIAPKYYPAGVVADNNWILLGGTEGFWEIWNPVGLADPATLQAMLSRSRNGWTLKADALDPSGNVGAFRRTLRNEGARYVGRLVSMLTESEVLEFDGSLSTPLYKIYRDIVFDVTGFLDGATDEEKAAVLSNDPLRPGWMDDSQVTDQVCERMTTWLCAVLRPQDRQPIPALNTDAPSLLTWAELRHHDNVDDGIYVAIDRTVIASVAGRDATQAFLQAHPGGFDALDAGPVEHLIRRVGSVVDEWMPSSAIPMDRFAMHDFLFPLAGRPPSYAGRDMTSVLTDSPDSTTAEVEALSQLYLDHVNQAVGKKGAEAPTNTAVTLAELRMHNDHNDPQGAWVADADSDRVYDITTLLKFPDSFDNVPEPLRSPDPSQMVRGVSDWLRDNLGHRWKGNWVRS</sequence>
<gene>
    <name evidence="1" type="ORF">PG999_012415</name>
</gene>
<dbReference type="Proteomes" id="UP001392437">
    <property type="component" value="Unassembled WGS sequence"/>
</dbReference>